<dbReference type="RefSeq" id="WP_265423265.1">
    <property type="nucleotide sequence ID" value="NZ_JAPFPW010000001.1"/>
</dbReference>
<dbReference type="EMBL" id="JAPFPW010000001">
    <property type="protein sequence ID" value="MCW7752393.1"/>
    <property type="molecule type" value="Genomic_DNA"/>
</dbReference>
<organism evidence="2 3">
    <name type="scientific">Desulfobotulus pelophilus</name>
    <dbReference type="NCBI Taxonomy" id="2823377"/>
    <lineage>
        <taxon>Bacteria</taxon>
        <taxon>Pseudomonadati</taxon>
        <taxon>Thermodesulfobacteriota</taxon>
        <taxon>Desulfobacteria</taxon>
        <taxon>Desulfobacterales</taxon>
        <taxon>Desulfobacteraceae</taxon>
        <taxon>Desulfobotulus</taxon>
    </lineage>
</organism>
<sequence length="201" mass="23044">MTSSPDNILFLGPPDSPLLIWLKNQGENILSTTEKIDTGFIVNKHIDFLISYGYRHILKKNILDLLPDQAINLHISLLPWNRGADPNFWSFAEKTPKGVSIHRLDSGLDTGDILLQKEVFFDPQKETLASSYEKLHHEIQRLFMENWDKIKTGQIKGQKQQGQGSFHRLIDKESLFHRLPQGWETSASLVESLYSHERTGP</sequence>
<dbReference type="Pfam" id="PF00551">
    <property type="entry name" value="Formyl_trans_N"/>
    <property type="match status" value="1"/>
</dbReference>
<feature type="domain" description="Formyl transferase N-terminal" evidence="1">
    <location>
        <begin position="46"/>
        <end position="144"/>
    </location>
</feature>
<dbReference type="InterPro" id="IPR036477">
    <property type="entry name" value="Formyl_transf_N_sf"/>
</dbReference>
<reference evidence="2 3" key="1">
    <citation type="submission" date="2022-11" db="EMBL/GenBank/DDBJ databases">
        <title>Desulfobotulus tamanensis H1 sp. nov. - anaerobic, alkaliphilic, sulphate reducing bacterium isolated from terrestrial mud volcano.</title>
        <authorList>
            <person name="Frolova A."/>
            <person name="Merkel A.Y."/>
            <person name="Slobodkin A.I."/>
        </authorList>
    </citation>
    <scope>NUCLEOTIDE SEQUENCE [LARGE SCALE GENOMIC DNA]</scope>
    <source>
        <strain evidence="2 3">H1</strain>
    </source>
</reference>
<comment type="caution">
    <text evidence="2">The sequence shown here is derived from an EMBL/GenBank/DDBJ whole genome shotgun (WGS) entry which is preliminary data.</text>
</comment>
<dbReference type="SUPFAM" id="SSF53328">
    <property type="entry name" value="Formyltransferase"/>
    <property type="match status" value="1"/>
</dbReference>
<evidence type="ECO:0000313" key="2">
    <source>
        <dbReference type="EMBL" id="MCW7752393.1"/>
    </source>
</evidence>
<keyword evidence="3" id="KW-1185">Reference proteome</keyword>
<dbReference type="Gene3D" id="3.40.50.170">
    <property type="entry name" value="Formyl transferase, N-terminal domain"/>
    <property type="match status" value="1"/>
</dbReference>
<dbReference type="Proteomes" id="UP001209681">
    <property type="component" value="Unassembled WGS sequence"/>
</dbReference>
<evidence type="ECO:0000313" key="3">
    <source>
        <dbReference type="Proteomes" id="UP001209681"/>
    </source>
</evidence>
<dbReference type="PANTHER" id="PTHR11138:SF5">
    <property type="entry name" value="METHIONYL-TRNA FORMYLTRANSFERASE, MITOCHONDRIAL"/>
    <property type="match status" value="1"/>
</dbReference>
<evidence type="ECO:0000259" key="1">
    <source>
        <dbReference type="Pfam" id="PF00551"/>
    </source>
</evidence>
<dbReference type="PANTHER" id="PTHR11138">
    <property type="entry name" value="METHIONYL-TRNA FORMYLTRANSFERASE"/>
    <property type="match status" value="1"/>
</dbReference>
<protein>
    <submittedName>
        <fullName evidence="2">Formyltransferase family protein</fullName>
    </submittedName>
</protein>
<dbReference type="InterPro" id="IPR002376">
    <property type="entry name" value="Formyl_transf_N"/>
</dbReference>
<gene>
    <name evidence="2" type="ORF">OOT00_00135</name>
</gene>
<accession>A0ABT3N4K6</accession>
<proteinExistence type="predicted"/>
<name>A0ABT3N4K6_9BACT</name>